<dbReference type="SUPFAM" id="SSF51735">
    <property type="entry name" value="NAD(P)-binding Rossmann-fold domains"/>
    <property type="match status" value="1"/>
</dbReference>
<dbReference type="Gene3D" id="3.90.180.10">
    <property type="entry name" value="Medium-chain alcohol dehydrogenases, catalytic domain"/>
    <property type="match status" value="1"/>
</dbReference>
<evidence type="ECO:0000256" key="6">
    <source>
        <dbReference type="ARBA" id="ARBA00023027"/>
    </source>
</evidence>
<evidence type="ECO:0000256" key="9">
    <source>
        <dbReference type="RuleBase" id="RU361277"/>
    </source>
</evidence>
<organism evidence="11 12">
    <name type="scientific">Polyplax serrata</name>
    <name type="common">Common mouse louse</name>
    <dbReference type="NCBI Taxonomy" id="468196"/>
    <lineage>
        <taxon>Eukaryota</taxon>
        <taxon>Metazoa</taxon>
        <taxon>Ecdysozoa</taxon>
        <taxon>Arthropoda</taxon>
        <taxon>Hexapoda</taxon>
        <taxon>Insecta</taxon>
        <taxon>Pterygota</taxon>
        <taxon>Neoptera</taxon>
        <taxon>Paraneoptera</taxon>
        <taxon>Psocodea</taxon>
        <taxon>Troctomorpha</taxon>
        <taxon>Phthiraptera</taxon>
        <taxon>Anoplura</taxon>
        <taxon>Polyplacidae</taxon>
        <taxon>Polyplax</taxon>
    </lineage>
</organism>
<dbReference type="PROSITE" id="PS00059">
    <property type="entry name" value="ADH_ZINC"/>
    <property type="match status" value="1"/>
</dbReference>
<gene>
    <name evidence="11" type="ORF">RUM43_000118</name>
</gene>
<dbReference type="InterPro" id="IPR002328">
    <property type="entry name" value="ADH_Zn_CS"/>
</dbReference>
<dbReference type="GO" id="GO:0008270">
    <property type="term" value="F:zinc ion binding"/>
    <property type="evidence" value="ECO:0007669"/>
    <property type="project" value="InterPro"/>
</dbReference>
<dbReference type="InterPro" id="IPR011032">
    <property type="entry name" value="GroES-like_sf"/>
</dbReference>
<evidence type="ECO:0000256" key="4">
    <source>
        <dbReference type="ARBA" id="ARBA00022833"/>
    </source>
</evidence>
<evidence type="ECO:0000256" key="2">
    <source>
        <dbReference type="ARBA" id="ARBA00008072"/>
    </source>
</evidence>
<evidence type="ECO:0000259" key="10">
    <source>
        <dbReference type="SMART" id="SM00829"/>
    </source>
</evidence>
<sequence length="305" mass="32949">MAQHPVGLDNLTAVLYKVNDLRLEQRPIPQPDDDELLLEMAFVGICGSDVSYLTKGRIGDFVVREPMICGHEASGIVREVGKNVKNFKRGDRVAIEPGVPCRRCTYCKQGNYHLCPDILFCATPPVHGNLTRFYTHAADFCFKLPDNVTLEEGALLEPLSVGVHACRKAAVTLGSKVLISGAGPIGIVTLMVAKAFGASKVIVTDIRKQRLHIAKEFGAEVLLLSQAQSSVAQASEKVIECLGGRPDKAIDCSGAEFSVLLAIEALAAKGVIVLVGMGPYDMKLPMVQVVVKEIQMLGSFRYANE</sequence>
<dbReference type="Pfam" id="PF00107">
    <property type="entry name" value="ADH_zinc_N"/>
    <property type="match status" value="1"/>
</dbReference>
<dbReference type="InterPro" id="IPR013154">
    <property type="entry name" value="ADH-like_N"/>
</dbReference>
<evidence type="ECO:0000256" key="1">
    <source>
        <dbReference type="ARBA" id="ARBA00001947"/>
    </source>
</evidence>
<dbReference type="PANTHER" id="PTHR43161:SF9">
    <property type="entry name" value="SORBITOL DEHYDROGENASE"/>
    <property type="match status" value="1"/>
</dbReference>
<evidence type="ECO:0000256" key="5">
    <source>
        <dbReference type="ARBA" id="ARBA00023002"/>
    </source>
</evidence>
<dbReference type="InterPro" id="IPR020843">
    <property type="entry name" value="ER"/>
</dbReference>
<dbReference type="InterPro" id="IPR036291">
    <property type="entry name" value="NAD(P)-bd_dom_sf"/>
</dbReference>
<comment type="similarity">
    <text evidence="2 9">Belongs to the zinc-containing alcohol dehydrogenase family.</text>
</comment>
<evidence type="ECO:0000256" key="3">
    <source>
        <dbReference type="ARBA" id="ARBA00022723"/>
    </source>
</evidence>
<keyword evidence="6" id="KW-0520">NAD</keyword>
<dbReference type="GO" id="GO:0003939">
    <property type="term" value="F:L-iditol 2-dehydrogenase (NAD+) activity"/>
    <property type="evidence" value="ECO:0007669"/>
    <property type="project" value="TreeGrafter"/>
</dbReference>
<evidence type="ECO:0000313" key="12">
    <source>
        <dbReference type="Proteomes" id="UP001372834"/>
    </source>
</evidence>
<name>A0AAN8XNH5_POLSC</name>
<dbReference type="EMBL" id="JAWJWE010000001">
    <property type="protein sequence ID" value="KAK6643855.1"/>
    <property type="molecule type" value="Genomic_DNA"/>
</dbReference>
<dbReference type="SMART" id="SM00829">
    <property type="entry name" value="PKS_ER"/>
    <property type="match status" value="1"/>
</dbReference>
<dbReference type="InterPro" id="IPR045306">
    <property type="entry name" value="SDH-like"/>
</dbReference>
<dbReference type="GO" id="GO:0006062">
    <property type="term" value="P:sorbitol catabolic process"/>
    <property type="evidence" value="ECO:0007669"/>
    <property type="project" value="TreeGrafter"/>
</dbReference>
<comment type="cofactor">
    <cofactor evidence="1 9">
        <name>Zn(2+)</name>
        <dbReference type="ChEBI" id="CHEBI:29105"/>
    </cofactor>
</comment>
<dbReference type="SUPFAM" id="SSF50129">
    <property type="entry name" value="GroES-like"/>
    <property type="match status" value="1"/>
</dbReference>
<dbReference type="AlphaFoldDB" id="A0AAN8XNH5"/>
<protein>
    <recommendedName>
        <fullName evidence="7">Sorbitol dehydrogenase</fullName>
    </recommendedName>
    <alternativeName>
        <fullName evidence="8">Polyol dehydrogenase</fullName>
    </alternativeName>
</protein>
<keyword evidence="3 9" id="KW-0479">Metal-binding</keyword>
<reference evidence="11 12" key="1">
    <citation type="submission" date="2023-10" db="EMBL/GenBank/DDBJ databases">
        <title>Genomes of two closely related lineages of the louse Polyplax serrata with different host specificities.</title>
        <authorList>
            <person name="Martinu J."/>
            <person name="Tarabai H."/>
            <person name="Stefka J."/>
            <person name="Hypsa V."/>
        </authorList>
    </citation>
    <scope>NUCLEOTIDE SEQUENCE [LARGE SCALE GENOMIC DNA]</scope>
    <source>
        <strain evidence="11">HR10_N</strain>
    </source>
</reference>
<keyword evidence="5" id="KW-0560">Oxidoreductase</keyword>
<accession>A0AAN8XNH5</accession>
<dbReference type="PANTHER" id="PTHR43161">
    <property type="entry name" value="SORBITOL DEHYDROGENASE"/>
    <property type="match status" value="1"/>
</dbReference>
<dbReference type="CDD" id="cd05285">
    <property type="entry name" value="sorbitol_DH"/>
    <property type="match status" value="1"/>
</dbReference>
<evidence type="ECO:0000256" key="8">
    <source>
        <dbReference type="ARBA" id="ARBA00032485"/>
    </source>
</evidence>
<dbReference type="FunFam" id="3.40.50.720:FF:000068">
    <property type="entry name" value="Sorbitol dehydrogenase"/>
    <property type="match status" value="1"/>
</dbReference>
<keyword evidence="4 9" id="KW-0862">Zinc</keyword>
<comment type="caution">
    <text evidence="11">The sequence shown here is derived from an EMBL/GenBank/DDBJ whole genome shotgun (WGS) entry which is preliminary data.</text>
</comment>
<dbReference type="Gene3D" id="3.40.50.720">
    <property type="entry name" value="NAD(P)-binding Rossmann-like Domain"/>
    <property type="match status" value="1"/>
</dbReference>
<evidence type="ECO:0000256" key="7">
    <source>
        <dbReference type="ARBA" id="ARBA00026132"/>
    </source>
</evidence>
<proteinExistence type="inferred from homology"/>
<dbReference type="Proteomes" id="UP001372834">
    <property type="component" value="Unassembled WGS sequence"/>
</dbReference>
<feature type="domain" description="Enoyl reductase (ER)" evidence="10">
    <location>
        <begin position="17"/>
        <end position="291"/>
    </location>
</feature>
<dbReference type="Pfam" id="PF08240">
    <property type="entry name" value="ADH_N"/>
    <property type="match status" value="1"/>
</dbReference>
<evidence type="ECO:0000313" key="11">
    <source>
        <dbReference type="EMBL" id="KAK6643855.1"/>
    </source>
</evidence>
<dbReference type="InterPro" id="IPR013149">
    <property type="entry name" value="ADH-like_C"/>
</dbReference>